<dbReference type="InterPro" id="IPR003156">
    <property type="entry name" value="DHHA1_dom"/>
</dbReference>
<dbReference type="GO" id="GO:0000049">
    <property type="term" value="F:tRNA binding"/>
    <property type="evidence" value="ECO:0007669"/>
    <property type="project" value="UniProtKB-KW"/>
</dbReference>
<reference evidence="17 18" key="1">
    <citation type="submission" date="2016-05" db="EMBL/GenBank/DDBJ databases">
        <title>Microbial solvent formation.</title>
        <authorList>
            <person name="Poehlein A."/>
            <person name="Montoya Solano J.D."/>
            <person name="Flitsch S."/>
            <person name="Krabben P."/>
            <person name="Duerre P."/>
            <person name="Daniel R."/>
        </authorList>
    </citation>
    <scope>NUCLEOTIDE SEQUENCE [LARGE SCALE GENOMIC DNA]</scope>
    <source>
        <strain evidence="17 18">L1-8</strain>
    </source>
</reference>
<dbReference type="SMART" id="SM00863">
    <property type="entry name" value="tRNA_SAD"/>
    <property type="match status" value="1"/>
</dbReference>
<evidence type="ECO:0000256" key="2">
    <source>
        <dbReference type="ARBA" id="ARBA00008226"/>
    </source>
</evidence>
<dbReference type="Proteomes" id="UP000191154">
    <property type="component" value="Unassembled WGS sequence"/>
</dbReference>
<comment type="caution">
    <text evidence="17">The sequence shown here is derived from an EMBL/GenBank/DDBJ whole genome shotgun (WGS) entry which is preliminary data.</text>
</comment>
<dbReference type="GO" id="GO:0046872">
    <property type="term" value="F:metal ion binding"/>
    <property type="evidence" value="ECO:0007669"/>
    <property type="project" value="UniProtKB-KW"/>
</dbReference>
<dbReference type="GO" id="GO:0005524">
    <property type="term" value="F:ATP binding"/>
    <property type="evidence" value="ECO:0007669"/>
    <property type="project" value="UniProtKB-KW"/>
</dbReference>
<accession>A0A1S8NJG6</accession>
<evidence type="ECO:0000256" key="6">
    <source>
        <dbReference type="ARBA" id="ARBA00022598"/>
    </source>
</evidence>
<protein>
    <recommendedName>
        <fullName evidence="4">Alanine--tRNA ligase</fullName>
        <ecNumber evidence="3">6.1.1.7</ecNumber>
    </recommendedName>
    <alternativeName>
        <fullName evidence="14">Alanyl-tRNA synthetase</fullName>
    </alternativeName>
</protein>
<keyword evidence="13" id="KW-0030">Aminoacyl-tRNA synthetase</keyword>
<dbReference type="FunFam" id="3.10.310.40:FF:000001">
    <property type="entry name" value="Alanine--tRNA ligase"/>
    <property type="match status" value="1"/>
</dbReference>
<evidence type="ECO:0000256" key="13">
    <source>
        <dbReference type="ARBA" id="ARBA00023146"/>
    </source>
</evidence>
<keyword evidence="12" id="KW-0648">Protein biosynthesis</keyword>
<dbReference type="GO" id="GO:0043039">
    <property type="term" value="P:tRNA aminoacylation"/>
    <property type="evidence" value="ECO:0007669"/>
    <property type="project" value="InterPro"/>
</dbReference>
<dbReference type="EMBL" id="LZYZ01000001">
    <property type="protein sequence ID" value="OOM16590.1"/>
    <property type="molecule type" value="Genomic_DNA"/>
</dbReference>
<dbReference type="SUPFAM" id="SSF55186">
    <property type="entry name" value="ThrRS/AlaRS common domain"/>
    <property type="match status" value="1"/>
</dbReference>
<feature type="coiled-coil region" evidence="15">
    <location>
        <begin position="251"/>
        <end position="285"/>
    </location>
</feature>
<evidence type="ECO:0000256" key="14">
    <source>
        <dbReference type="ARBA" id="ARBA00032577"/>
    </source>
</evidence>
<dbReference type="PANTHER" id="PTHR43462">
    <property type="entry name" value="ALANYL-TRNA EDITING PROTEIN"/>
    <property type="match status" value="1"/>
</dbReference>
<dbReference type="STRING" id="169679.CSACC_42480"/>
<evidence type="ECO:0000256" key="7">
    <source>
        <dbReference type="ARBA" id="ARBA00022723"/>
    </source>
</evidence>
<keyword evidence="15" id="KW-0175">Coiled coil</keyword>
<dbReference type="RefSeq" id="WP_077864287.1">
    <property type="nucleotide sequence ID" value="NZ_LZYZ01000001.1"/>
</dbReference>
<feature type="domain" description="Threonyl/alanyl tRNA synthetase SAD" evidence="16">
    <location>
        <begin position="180"/>
        <end position="222"/>
    </location>
</feature>
<keyword evidence="10" id="KW-0067">ATP-binding</keyword>
<evidence type="ECO:0000256" key="4">
    <source>
        <dbReference type="ARBA" id="ARBA00017959"/>
    </source>
</evidence>
<evidence type="ECO:0000256" key="10">
    <source>
        <dbReference type="ARBA" id="ARBA00022840"/>
    </source>
</evidence>
<dbReference type="Gene3D" id="2.40.30.130">
    <property type="match status" value="1"/>
</dbReference>
<dbReference type="Gene3D" id="3.10.310.40">
    <property type="match status" value="1"/>
</dbReference>
<gene>
    <name evidence="17" type="primary">alaS_1</name>
    <name evidence="17" type="ORF">CLOSAC_08610</name>
</gene>
<dbReference type="GO" id="GO:0004813">
    <property type="term" value="F:alanine-tRNA ligase activity"/>
    <property type="evidence" value="ECO:0007669"/>
    <property type="project" value="UniProtKB-EC"/>
</dbReference>
<dbReference type="InterPro" id="IPR051335">
    <property type="entry name" value="Alanyl-tRNA_Editing_Enzymes"/>
</dbReference>
<dbReference type="GO" id="GO:0002161">
    <property type="term" value="F:aminoacyl-tRNA deacylase activity"/>
    <property type="evidence" value="ECO:0007669"/>
    <property type="project" value="UniProtKB-ARBA"/>
</dbReference>
<evidence type="ECO:0000256" key="15">
    <source>
        <dbReference type="SAM" id="Coils"/>
    </source>
</evidence>
<evidence type="ECO:0000313" key="18">
    <source>
        <dbReference type="Proteomes" id="UP000191154"/>
    </source>
</evidence>
<evidence type="ECO:0000256" key="1">
    <source>
        <dbReference type="ARBA" id="ARBA00001947"/>
    </source>
</evidence>
<evidence type="ECO:0000256" key="5">
    <source>
        <dbReference type="ARBA" id="ARBA00022555"/>
    </source>
</evidence>
<dbReference type="InterPro" id="IPR018163">
    <property type="entry name" value="Thr/Ala-tRNA-synth_IIc_edit"/>
</dbReference>
<evidence type="ECO:0000256" key="12">
    <source>
        <dbReference type="ARBA" id="ARBA00022917"/>
    </source>
</evidence>
<dbReference type="InterPro" id="IPR012947">
    <property type="entry name" value="tRNA_SAD"/>
</dbReference>
<evidence type="ECO:0000256" key="8">
    <source>
        <dbReference type="ARBA" id="ARBA00022741"/>
    </source>
</evidence>
<evidence type="ECO:0000256" key="9">
    <source>
        <dbReference type="ARBA" id="ARBA00022833"/>
    </source>
</evidence>
<keyword evidence="11" id="KW-0694">RNA-binding</keyword>
<sequence length="399" mass="44782">MEKIYYDNRYVKEFTAEIVDIKEVNGKFHVLLDKTAFFPGGGGQNCDLGFIDNHAVIDVYEKDDEVYQVVENKPIKIHKVKCVINWDRRTDGMHQHLAQHVLSGCFFNLFNANTFAIHLGSDVSTVDIYGILTEEQIRQAERLANKTIGDALLVDSFIPSKAELKKLNIRRALPNTKEDIRIVKIGDFDINACCGLHPASTQDLRIIKIKKFEKHKEGTRIEFLAGTRAVEDSFKKDEFQSSICKYLNCNENEAINGIKNLSENLKEANETNKSLNILLAKYQVKEFIDNASKIGNFTVIKQVFDGENLKYVSNLTSKLVETENTIALMAVKSEDKVNLIFACTKGIKEVKMNELLKDAISLIDGKGGGSPFQAQGAGKNNANLESALDYAYAKIQQSL</sequence>
<dbReference type="SUPFAM" id="SSF50447">
    <property type="entry name" value="Translation proteins"/>
    <property type="match status" value="1"/>
</dbReference>
<dbReference type="GO" id="GO:0006412">
    <property type="term" value="P:translation"/>
    <property type="evidence" value="ECO:0007669"/>
    <property type="project" value="UniProtKB-KW"/>
</dbReference>
<dbReference type="InterPro" id="IPR009000">
    <property type="entry name" value="Transl_B-barrel_sf"/>
</dbReference>
<evidence type="ECO:0000313" key="17">
    <source>
        <dbReference type="EMBL" id="OOM16590.1"/>
    </source>
</evidence>
<comment type="similarity">
    <text evidence="2">Belongs to the class-II aminoacyl-tRNA synthetase family.</text>
</comment>
<evidence type="ECO:0000259" key="16">
    <source>
        <dbReference type="SMART" id="SM00863"/>
    </source>
</evidence>
<keyword evidence="5" id="KW-0820">tRNA-binding</keyword>
<dbReference type="Pfam" id="PF02272">
    <property type="entry name" value="DHHA1"/>
    <property type="match status" value="1"/>
</dbReference>
<comment type="cofactor">
    <cofactor evidence="1">
        <name>Zn(2+)</name>
        <dbReference type="ChEBI" id="CHEBI:29105"/>
    </cofactor>
</comment>
<evidence type="ECO:0000256" key="11">
    <source>
        <dbReference type="ARBA" id="ARBA00022884"/>
    </source>
</evidence>
<dbReference type="EC" id="6.1.1.7" evidence="3"/>
<proteinExistence type="inferred from homology"/>
<dbReference type="AlphaFoldDB" id="A0A1S8NJG6"/>
<keyword evidence="6 17" id="KW-0436">Ligase</keyword>
<dbReference type="Gene3D" id="3.30.980.10">
    <property type="entry name" value="Threonyl-trna Synthetase, Chain A, domain 2"/>
    <property type="match status" value="1"/>
</dbReference>
<evidence type="ECO:0000256" key="3">
    <source>
        <dbReference type="ARBA" id="ARBA00013168"/>
    </source>
</evidence>
<dbReference type="Pfam" id="PF07973">
    <property type="entry name" value="tRNA_SAD"/>
    <property type="match status" value="1"/>
</dbReference>
<keyword evidence="8" id="KW-0547">Nucleotide-binding</keyword>
<keyword evidence="7" id="KW-0479">Metal-binding</keyword>
<keyword evidence="9" id="KW-0862">Zinc</keyword>
<dbReference type="PANTHER" id="PTHR43462:SF1">
    <property type="entry name" value="ALANYL-TRNA EDITING PROTEIN AARSD1"/>
    <property type="match status" value="1"/>
</dbReference>
<name>A0A1S8NJG6_CLOSA</name>
<organism evidence="17 18">
    <name type="scientific">Clostridium saccharobutylicum</name>
    <dbReference type="NCBI Taxonomy" id="169679"/>
    <lineage>
        <taxon>Bacteria</taxon>
        <taxon>Bacillati</taxon>
        <taxon>Bacillota</taxon>
        <taxon>Clostridia</taxon>
        <taxon>Eubacteriales</taxon>
        <taxon>Clostridiaceae</taxon>
        <taxon>Clostridium</taxon>
    </lineage>
</organism>